<dbReference type="SUPFAM" id="SSF52540">
    <property type="entry name" value="P-loop containing nucleoside triphosphate hydrolases"/>
    <property type="match status" value="1"/>
</dbReference>
<dbReference type="GO" id="GO:0005525">
    <property type="term" value="F:GTP binding"/>
    <property type="evidence" value="ECO:0007669"/>
    <property type="project" value="UniProtKB-KW"/>
</dbReference>
<dbReference type="AlphaFoldDB" id="A0A8J2RXJ9"/>
<evidence type="ECO:0000313" key="4">
    <source>
        <dbReference type="Proteomes" id="UP000789390"/>
    </source>
</evidence>
<dbReference type="Proteomes" id="UP000789390">
    <property type="component" value="Unassembled WGS sequence"/>
</dbReference>
<dbReference type="InterPro" id="IPR025662">
    <property type="entry name" value="Sigma_54_int_dom_ATP-bd_1"/>
</dbReference>
<reference evidence="3" key="1">
    <citation type="submission" date="2021-11" db="EMBL/GenBank/DDBJ databases">
        <authorList>
            <person name="Schell T."/>
        </authorList>
    </citation>
    <scope>NUCLEOTIDE SEQUENCE</scope>
    <source>
        <strain evidence="3">M5</strain>
    </source>
</reference>
<organism evidence="3 4">
    <name type="scientific">Daphnia galeata</name>
    <dbReference type="NCBI Taxonomy" id="27404"/>
    <lineage>
        <taxon>Eukaryota</taxon>
        <taxon>Metazoa</taxon>
        <taxon>Ecdysozoa</taxon>
        <taxon>Arthropoda</taxon>
        <taxon>Crustacea</taxon>
        <taxon>Branchiopoda</taxon>
        <taxon>Diplostraca</taxon>
        <taxon>Cladocera</taxon>
        <taxon>Anomopoda</taxon>
        <taxon>Daphniidae</taxon>
        <taxon>Daphnia</taxon>
    </lineage>
</organism>
<evidence type="ECO:0000256" key="1">
    <source>
        <dbReference type="RuleBase" id="RU004560"/>
    </source>
</evidence>
<sequence>MHYTVTMKRCNRSLEQTKETASLAGERLAISIKKKCTIEQQENGMEIRKLKLKELSTYSDSKASSFKRFSLGERNPMEWNTSKTILLMGETGAGKTTMINAMINYVLGVEWGDDFRFKLVDEQVRKNQAHSQTQVITAYEIHHQEGFRIPFSLTIVDTPGFNSTDGLESDQEIPKAIENFFRDKNGIRLSDMPTKSLQMTQQVLETRKRLEILLDHGLKDISSKLFKVEHLRKMDKIIAQNKDKFVTNGDKKIEMPKLIKRKVAVDEKSALNCTKCEETCHYPCKRIPLTMPFCPAFFGSRRVSSILDKILQLEYDSTSWKSLVYSTFVNVSSLFSVTCFVCPGQCSMSDHKNETTRWELIEINVLRALRDIGKDYKDAEGNPLSVQGIHHKLKDDVDQLEKNILHVTSEITKYSNGLKKIALRGDPLLTMPEYIDMMIKNEEKYPKKGYEKRIESLKNILNKAKLCAGEKTTFE</sequence>
<proteinExistence type="inferred from homology"/>
<evidence type="ECO:0000313" key="3">
    <source>
        <dbReference type="EMBL" id="CAH0106884.1"/>
    </source>
</evidence>
<protein>
    <recommendedName>
        <fullName evidence="2">Septin-type G domain-containing protein</fullName>
    </recommendedName>
</protein>
<accession>A0A8J2RXJ9</accession>
<dbReference type="EMBL" id="CAKKLH010000235">
    <property type="protein sequence ID" value="CAH0106884.1"/>
    <property type="molecule type" value="Genomic_DNA"/>
</dbReference>
<gene>
    <name evidence="3" type="ORF">DGAL_LOCUS10048</name>
</gene>
<dbReference type="OrthoDB" id="6345803at2759"/>
<name>A0A8J2RXJ9_9CRUS</name>
<comment type="similarity">
    <text evidence="1">Belongs to the TRAFAC class TrmE-Era-EngA-EngB-Septin-like GTPase superfamily. Septin GTPase family.</text>
</comment>
<dbReference type="PANTHER" id="PTHR32046">
    <property type="entry name" value="G DOMAIN-CONTAINING PROTEIN"/>
    <property type="match status" value="1"/>
</dbReference>
<keyword evidence="1" id="KW-0547">Nucleotide-binding</keyword>
<dbReference type="CDD" id="cd00882">
    <property type="entry name" value="Ras_like_GTPase"/>
    <property type="match status" value="1"/>
</dbReference>
<dbReference type="Gene3D" id="3.40.50.300">
    <property type="entry name" value="P-loop containing nucleotide triphosphate hydrolases"/>
    <property type="match status" value="1"/>
</dbReference>
<keyword evidence="4" id="KW-1185">Reference proteome</keyword>
<dbReference type="Pfam" id="PF00735">
    <property type="entry name" value="Septin"/>
    <property type="match status" value="1"/>
</dbReference>
<feature type="domain" description="Septin-type G" evidence="2">
    <location>
        <begin position="84"/>
        <end position="168"/>
    </location>
</feature>
<comment type="caution">
    <text evidence="3">The sequence shown here is derived from an EMBL/GenBank/DDBJ whole genome shotgun (WGS) entry which is preliminary data.</text>
</comment>
<dbReference type="InterPro" id="IPR030379">
    <property type="entry name" value="G_SEPTIN_dom"/>
</dbReference>
<dbReference type="InterPro" id="IPR027417">
    <property type="entry name" value="P-loop_NTPase"/>
</dbReference>
<dbReference type="PROSITE" id="PS00675">
    <property type="entry name" value="SIGMA54_INTERACT_1"/>
    <property type="match status" value="1"/>
</dbReference>
<dbReference type="PANTHER" id="PTHR32046:SF14">
    <property type="match status" value="1"/>
</dbReference>
<evidence type="ECO:0000259" key="2">
    <source>
        <dbReference type="Pfam" id="PF00735"/>
    </source>
</evidence>
<keyword evidence="1" id="KW-0342">GTP-binding</keyword>